<dbReference type="GO" id="GO:0003700">
    <property type="term" value="F:DNA-binding transcription factor activity"/>
    <property type="evidence" value="ECO:0007669"/>
    <property type="project" value="TreeGrafter"/>
</dbReference>
<sequence>MYDDFQIISANLKYLREKSGYTQEQLAEITGLSVSHISKVEAGLRRVGMKTYISILQALNVEGNDYINLAVKDSNENNIKQYLAIFEGCSEAETKFLLNSLESLKANLKQLNPHAA</sequence>
<organism evidence="3 4">
    <name type="scientific">Blautia obeum</name>
    <dbReference type="NCBI Taxonomy" id="40520"/>
    <lineage>
        <taxon>Bacteria</taxon>
        <taxon>Bacillati</taxon>
        <taxon>Bacillota</taxon>
        <taxon>Clostridia</taxon>
        <taxon>Lachnospirales</taxon>
        <taxon>Lachnospiraceae</taxon>
        <taxon>Blautia</taxon>
    </lineage>
</organism>
<evidence type="ECO:0000256" key="1">
    <source>
        <dbReference type="ARBA" id="ARBA00023125"/>
    </source>
</evidence>
<dbReference type="GO" id="GO:0003677">
    <property type="term" value="F:DNA binding"/>
    <property type="evidence" value="ECO:0007669"/>
    <property type="project" value="UniProtKB-KW"/>
</dbReference>
<dbReference type="SMART" id="SM00530">
    <property type="entry name" value="HTH_XRE"/>
    <property type="match status" value="1"/>
</dbReference>
<dbReference type="PANTHER" id="PTHR46797">
    <property type="entry name" value="HTH-TYPE TRANSCRIPTIONAL REGULATOR"/>
    <property type="match status" value="1"/>
</dbReference>
<gene>
    <name evidence="3" type="ORF">ERS852476_03626</name>
</gene>
<dbReference type="SUPFAM" id="SSF47413">
    <property type="entry name" value="lambda repressor-like DNA-binding domains"/>
    <property type="match status" value="1"/>
</dbReference>
<dbReference type="CDD" id="cd00093">
    <property type="entry name" value="HTH_XRE"/>
    <property type="match status" value="1"/>
</dbReference>
<dbReference type="Gene3D" id="1.10.260.40">
    <property type="entry name" value="lambda repressor-like DNA-binding domains"/>
    <property type="match status" value="1"/>
</dbReference>
<name>A0A174H4V8_9FIRM</name>
<dbReference type="Proteomes" id="UP000095645">
    <property type="component" value="Unassembled WGS sequence"/>
</dbReference>
<dbReference type="InterPro" id="IPR010982">
    <property type="entry name" value="Lambda_DNA-bd_dom_sf"/>
</dbReference>
<dbReference type="InterPro" id="IPR001387">
    <property type="entry name" value="Cro/C1-type_HTH"/>
</dbReference>
<dbReference type="Pfam" id="PF01381">
    <property type="entry name" value="HTH_3"/>
    <property type="match status" value="1"/>
</dbReference>
<dbReference type="GO" id="GO:0005829">
    <property type="term" value="C:cytosol"/>
    <property type="evidence" value="ECO:0007669"/>
    <property type="project" value="TreeGrafter"/>
</dbReference>
<evidence type="ECO:0000313" key="4">
    <source>
        <dbReference type="Proteomes" id="UP000095645"/>
    </source>
</evidence>
<dbReference type="InterPro" id="IPR050807">
    <property type="entry name" value="TransReg_Diox_bact_type"/>
</dbReference>
<dbReference type="EMBL" id="CYZP01000054">
    <property type="protein sequence ID" value="CUO68437.1"/>
    <property type="molecule type" value="Genomic_DNA"/>
</dbReference>
<dbReference type="PANTHER" id="PTHR46797:SF1">
    <property type="entry name" value="METHYLPHOSPHONATE SYNTHASE"/>
    <property type="match status" value="1"/>
</dbReference>
<dbReference type="PROSITE" id="PS50943">
    <property type="entry name" value="HTH_CROC1"/>
    <property type="match status" value="1"/>
</dbReference>
<protein>
    <submittedName>
        <fullName evidence="3">Antitoxin HipB</fullName>
    </submittedName>
</protein>
<evidence type="ECO:0000259" key="2">
    <source>
        <dbReference type="PROSITE" id="PS50943"/>
    </source>
</evidence>
<dbReference type="AlphaFoldDB" id="A0A174H4V8"/>
<keyword evidence="1" id="KW-0238">DNA-binding</keyword>
<evidence type="ECO:0000313" key="3">
    <source>
        <dbReference type="EMBL" id="CUO68437.1"/>
    </source>
</evidence>
<accession>A0A174H4V8</accession>
<reference evidence="3 4" key="1">
    <citation type="submission" date="2015-09" db="EMBL/GenBank/DDBJ databases">
        <authorList>
            <consortium name="Pathogen Informatics"/>
        </authorList>
    </citation>
    <scope>NUCLEOTIDE SEQUENCE [LARGE SCALE GENOMIC DNA]</scope>
    <source>
        <strain evidence="3 4">2789STDY5834861</strain>
    </source>
</reference>
<dbReference type="RefSeq" id="WP_055058942.1">
    <property type="nucleotide sequence ID" value="NZ_CYZP01000054.1"/>
</dbReference>
<proteinExistence type="predicted"/>
<feature type="domain" description="HTH cro/C1-type" evidence="2">
    <location>
        <begin position="12"/>
        <end position="66"/>
    </location>
</feature>